<feature type="compositionally biased region" description="Pro residues" evidence="2">
    <location>
        <begin position="281"/>
        <end position="323"/>
    </location>
</feature>
<feature type="compositionally biased region" description="Polar residues" evidence="2">
    <location>
        <begin position="222"/>
        <end position="234"/>
    </location>
</feature>
<accession>U4UCS6</accession>
<evidence type="ECO:0000259" key="3">
    <source>
        <dbReference type="PROSITE" id="PS50020"/>
    </source>
</evidence>
<feature type="domain" description="WW" evidence="3">
    <location>
        <begin position="178"/>
        <end position="205"/>
    </location>
</feature>
<dbReference type="STRING" id="77166.U4UCS6"/>
<dbReference type="SMART" id="SM00456">
    <property type="entry name" value="WW"/>
    <property type="match status" value="1"/>
</dbReference>
<dbReference type="OrthoDB" id="63972at2759"/>
<feature type="compositionally biased region" description="Polar residues" evidence="2">
    <location>
        <begin position="161"/>
        <end position="173"/>
    </location>
</feature>
<proteinExistence type="predicted"/>
<dbReference type="EMBL" id="KB632207">
    <property type="protein sequence ID" value="ERL90128.1"/>
    <property type="molecule type" value="Genomic_DNA"/>
</dbReference>
<dbReference type="PROSITE" id="PS50020">
    <property type="entry name" value="WW_DOMAIN_2"/>
    <property type="match status" value="1"/>
</dbReference>
<dbReference type="Proteomes" id="UP000030742">
    <property type="component" value="Unassembled WGS sequence"/>
</dbReference>
<dbReference type="GO" id="GO:0005634">
    <property type="term" value="C:nucleus"/>
    <property type="evidence" value="ECO:0007669"/>
    <property type="project" value="TreeGrafter"/>
</dbReference>
<dbReference type="PROSITE" id="PS01159">
    <property type="entry name" value="WW_DOMAIN_1"/>
    <property type="match status" value="1"/>
</dbReference>
<dbReference type="GO" id="GO:0003712">
    <property type="term" value="F:transcription coregulator activity"/>
    <property type="evidence" value="ECO:0007669"/>
    <property type="project" value="TreeGrafter"/>
</dbReference>
<evidence type="ECO:0000256" key="1">
    <source>
        <dbReference type="ARBA" id="ARBA00022737"/>
    </source>
</evidence>
<name>U4UCS6_DENPD</name>
<sequence>MRDISLVYGALLATMEQFTRTSTSPTVVSPLDGNAALKSPPPATARTLAVFRRRTSKQNIILYVPDHTGATATLKMPKVDYDIGLLIEEFHVFSFTCNSSNDLGFNGPPPNFGDNGPNWGPPGMNRGPPPNLMGGPPPFGAPPMMSGLPGVPGAAGYPDGSSRSNEQSPSLDATNEIWVETKTGEGKSYYYNARSRETTWTKPEGPNIKVITQDQVEAMAQAASTNTQPQNTSTAAQAALAQASITNKPESKESEEQKKELNNQVNMGPPPSMMGHGGMPYGPPPGGFPPFGMPPFGLPPPGQGPPSWMPPGATPWGMPPGLMPPGKCKQQMRIFE</sequence>
<evidence type="ECO:0000313" key="5">
    <source>
        <dbReference type="Proteomes" id="UP000030742"/>
    </source>
</evidence>
<organism evidence="4 5">
    <name type="scientific">Dendroctonus ponderosae</name>
    <name type="common">Mountain pine beetle</name>
    <dbReference type="NCBI Taxonomy" id="77166"/>
    <lineage>
        <taxon>Eukaryota</taxon>
        <taxon>Metazoa</taxon>
        <taxon>Ecdysozoa</taxon>
        <taxon>Arthropoda</taxon>
        <taxon>Hexapoda</taxon>
        <taxon>Insecta</taxon>
        <taxon>Pterygota</taxon>
        <taxon>Neoptera</taxon>
        <taxon>Endopterygota</taxon>
        <taxon>Coleoptera</taxon>
        <taxon>Polyphaga</taxon>
        <taxon>Cucujiformia</taxon>
        <taxon>Curculionidae</taxon>
        <taxon>Scolytinae</taxon>
        <taxon>Dendroctonus</taxon>
    </lineage>
</organism>
<dbReference type="CDD" id="cd00201">
    <property type="entry name" value="WW"/>
    <property type="match status" value="1"/>
</dbReference>
<evidence type="ECO:0000313" key="4">
    <source>
        <dbReference type="EMBL" id="ERL90128.1"/>
    </source>
</evidence>
<feature type="region of interest" description="Disordered" evidence="2">
    <location>
        <begin position="110"/>
        <end position="174"/>
    </location>
</feature>
<dbReference type="PANTHER" id="PTHR15377:SF3">
    <property type="entry name" value="WW DOMAIN-CONTAINING PROTEIN"/>
    <property type="match status" value="1"/>
</dbReference>
<feature type="compositionally biased region" description="Pro residues" evidence="2">
    <location>
        <begin position="127"/>
        <end position="141"/>
    </location>
</feature>
<dbReference type="SUPFAM" id="SSF51045">
    <property type="entry name" value="WW domain"/>
    <property type="match status" value="1"/>
</dbReference>
<dbReference type="AlphaFoldDB" id="U4UCS6"/>
<feature type="region of interest" description="Disordered" evidence="2">
    <location>
        <begin position="219"/>
        <end position="336"/>
    </location>
</feature>
<dbReference type="GO" id="GO:0070063">
    <property type="term" value="F:RNA polymerase binding"/>
    <property type="evidence" value="ECO:0007669"/>
    <property type="project" value="InterPro"/>
</dbReference>
<feature type="compositionally biased region" description="Low complexity" evidence="2">
    <location>
        <begin position="110"/>
        <end position="126"/>
    </location>
</feature>
<dbReference type="Gene3D" id="2.20.70.10">
    <property type="match status" value="1"/>
</dbReference>
<reference evidence="4 5" key="1">
    <citation type="journal article" date="2013" name="Genome Biol.">
        <title>Draft genome of the mountain pine beetle, Dendroctonus ponderosae Hopkins, a major forest pest.</title>
        <authorList>
            <person name="Keeling C.I."/>
            <person name="Yuen M.M."/>
            <person name="Liao N.Y."/>
            <person name="Docking T.R."/>
            <person name="Chan S.K."/>
            <person name="Taylor G.A."/>
            <person name="Palmquist D.L."/>
            <person name="Jackman S.D."/>
            <person name="Nguyen A."/>
            <person name="Li M."/>
            <person name="Henderson H."/>
            <person name="Janes J.K."/>
            <person name="Zhao Y."/>
            <person name="Pandoh P."/>
            <person name="Moore R."/>
            <person name="Sperling F.A."/>
            <person name="Huber D.P."/>
            <person name="Birol I."/>
            <person name="Jones S.J."/>
            <person name="Bohlmann J."/>
        </authorList>
    </citation>
    <scope>NUCLEOTIDE SEQUENCE</scope>
</reference>
<keyword evidence="1" id="KW-0677">Repeat</keyword>
<dbReference type="PANTHER" id="PTHR15377">
    <property type="entry name" value="TRANSCRIPTION ELONGATION REGULATOR 1"/>
    <property type="match status" value="1"/>
</dbReference>
<evidence type="ECO:0000256" key="2">
    <source>
        <dbReference type="SAM" id="MobiDB-lite"/>
    </source>
</evidence>
<dbReference type="Pfam" id="PF00397">
    <property type="entry name" value="WW"/>
    <property type="match status" value="1"/>
</dbReference>
<dbReference type="InterPro" id="IPR001202">
    <property type="entry name" value="WW_dom"/>
</dbReference>
<feature type="compositionally biased region" description="Basic and acidic residues" evidence="2">
    <location>
        <begin position="249"/>
        <end position="261"/>
    </location>
</feature>
<protein>
    <recommendedName>
        <fullName evidence="3">WW domain-containing protein</fullName>
    </recommendedName>
</protein>
<gene>
    <name evidence="4" type="ORF">D910_07482</name>
</gene>
<dbReference type="InterPro" id="IPR036020">
    <property type="entry name" value="WW_dom_sf"/>
</dbReference>
<dbReference type="InterPro" id="IPR045148">
    <property type="entry name" value="TCRG1-like"/>
</dbReference>